<dbReference type="InterPro" id="IPR044749">
    <property type="entry name" value="FANCM_DEXDc"/>
</dbReference>
<evidence type="ECO:0000256" key="13">
    <source>
        <dbReference type="RuleBase" id="RU367027"/>
    </source>
</evidence>
<dbReference type="InterPro" id="IPR039686">
    <property type="entry name" value="FANCM/Mph1-like_ID"/>
</dbReference>
<dbReference type="EMBL" id="CP076750">
    <property type="protein sequence ID" value="QWW23650.1"/>
    <property type="molecule type" value="Genomic_DNA"/>
</dbReference>
<dbReference type="PANTHER" id="PTHR14025:SF20">
    <property type="entry name" value="FANCONI ANEMIA GROUP M PROTEIN"/>
    <property type="match status" value="1"/>
</dbReference>
<dbReference type="Pfam" id="PF00271">
    <property type="entry name" value="Helicase_C"/>
    <property type="match status" value="1"/>
</dbReference>
<dbReference type="NCBIfam" id="TIGR00451">
    <property type="entry name" value="unchar_dom_2"/>
    <property type="match status" value="1"/>
</dbReference>
<comment type="similarity">
    <text evidence="12">Belongs to the TMA20 family.</text>
</comment>
<dbReference type="GO" id="GO:0005634">
    <property type="term" value="C:nucleus"/>
    <property type="evidence" value="ECO:0007669"/>
    <property type="project" value="UniProtKB-SubCell"/>
</dbReference>
<dbReference type="InterPro" id="IPR041366">
    <property type="entry name" value="Pre-PUA"/>
</dbReference>
<evidence type="ECO:0000256" key="5">
    <source>
        <dbReference type="ARBA" id="ARBA00022741"/>
    </source>
</evidence>
<feature type="domain" description="Helicase C-terminal" evidence="16">
    <location>
        <begin position="403"/>
        <end position="609"/>
    </location>
</feature>
<dbReference type="GO" id="GO:0043138">
    <property type="term" value="F:3'-5' DNA helicase activity"/>
    <property type="evidence" value="ECO:0007669"/>
    <property type="project" value="InterPro"/>
</dbReference>
<evidence type="ECO:0000256" key="4">
    <source>
        <dbReference type="ARBA" id="ARBA00022490"/>
    </source>
</evidence>
<keyword evidence="8" id="KW-0067">ATP-binding</keyword>
<comment type="subunit">
    <text evidence="13">Interacts with the MHF histone-fold complex to form the FANCM-MHF complex.</text>
</comment>
<evidence type="ECO:0000256" key="1">
    <source>
        <dbReference type="ARBA" id="ARBA00004123"/>
    </source>
</evidence>
<evidence type="ECO:0000256" key="2">
    <source>
        <dbReference type="ARBA" id="ARBA00004496"/>
    </source>
</evidence>
<keyword evidence="7" id="KW-0347">Helicase</keyword>
<dbReference type="InterPro" id="IPR027417">
    <property type="entry name" value="P-loop_NTPase"/>
</dbReference>
<dbReference type="InterPro" id="IPR004521">
    <property type="entry name" value="Uncharacterised_CHP00451"/>
</dbReference>
<evidence type="ECO:0000256" key="10">
    <source>
        <dbReference type="ARBA" id="ARBA00047995"/>
    </source>
</evidence>
<dbReference type="CDD" id="cd21155">
    <property type="entry name" value="PUA_MCTS-1-like"/>
    <property type="match status" value="1"/>
</dbReference>
<keyword evidence="5" id="KW-0547">Nucleotide-binding</keyword>
<dbReference type="CDD" id="cd11609">
    <property type="entry name" value="MCT1_N"/>
    <property type="match status" value="1"/>
</dbReference>
<dbReference type="InterPro" id="IPR006935">
    <property type="entry name" value="Helicase/UvrB_N"/>
</dbReference>
<dbReference type="GO" id="GO:0016787">
    <property type="term" value="F:hydrolase activity"/>
    <property type="evidence" value="ECO:0007669"/>
    <property type="project" value="UniProtKB-KW"/>
</dbReference>
<dbReference type="SMART" id="SM00359">
    <property type="entry name" value="PUA"/>
    <property type="match status" value="1"/>
</dbReference>
<reference evidence="17" key="1">
    <citation type="submission" date="2021-06" db="EMBL/GenBank/DDBJ databases">
        <title>Candida auris outbreak in lebanese hospital.</title>
        <authorList>
            <person name="Finianos M."/>
        </authorList>
    </citation>
    <scope>NUCLEOTIDE SEQUENCE</scope>
    <source>
        <strain evidence="17">CA7LBN</strain>
    </source>
</reference>
<dbReference type="Gene3D" id="3.40.50.300">
    <property type="entry name" value="P-loop containing nucleotide triphosphate hydrolases"/>
    <property type="match status" value="2"/>
</dbReference>
<dbReference type="SMART" id="SM00490">
    <property type="entry name" value="HELICc"/>
    <property type="match status" value="1"/>
</dbReference>
<sequence>MDSLDDDLDVAVLETVKSVAKAKSRQKQTQTPCHHKIDALALATYIYPTNLAIRDYQYNIVHRAFFHNIVVALPTGLGKTFIASTVMLNYLRWFPESKVIFMAPTKPLVAQQIKACCGITGIPPSHVAILLDKTRKNRAAIWDEKRVFFTTPQVVENDLAMGIVDPKSVVLLVIDEAHRAKGNYAYNNVVKFLDRFNKAYRILALTATPASDVEGVQEIVTNLSISKIEVRTEKSIDIFKYLKRKLVDRVTVGQSDEIKQAIDWICEAIKPTLEIANQRNIYEVKDPQYINAFSALTSQKKIIMNHSMPEGLKWSNYFILQLLVLVGQCLRKLNIYGIRSFFSYFKDKYTEFATKYNNKKSTNHMAAKFYFHSSIKKLLAFCEDAIKNPRYLGHPKLEIVISELTSFFETTSHKDSRVIIFTEFRESALDIVRAIEQQGSGLKPHIFIGQAKEKEKFDEEKYLTKQKKKRKRKNDDEDDDASTPASLSSKRPSSSSEQAQIQGMNQKTQKELIRKFKAGEYNVLVATSIGEEGLDIGEVDLIICYDSTSSPIKNIQRMGRTGRNRDGKVLLLFAGNEESKFDKAMGGYEYIQQHIMNGNMVELHQQNRIIPPQFDPVVKEQKIELPDENIQIQNEDDEDEIIKIAMKYMNKKTRAKKDKGKKIEKRFFMPDDAETGFQSVGDMLKNLDGARKRQKIEESEDDLIPDEILSRSDESSFQKLSSSPPVSKTPNSTKVSRQPTLITTPGKYTGTSLGVKKRTVNVINQLKAAQFASKSNLSQNDNNIDLDPAPDVDLAFDDDDDEILALVQRTSSMNNTQLSQNSDEKIFSNNFTSGEGLLTSEQNTELYMSYYTPVNFMDLQYIYDPQNEAASGSIQHSTTSKNYLRCVAFMSKLTDEESHRLIHNYKSTTPVKGELPDFHIHTFDQRQGFFRMFKKFGKEEVHSRSNIKSSVQRGLKANFVNHFEKIEPVIDDIIPKKSQVILIKCENKIQCYAVEDNIVLFQHFDDLVPHLKVVHKYPDLFPRVQVDRGAIKFVMSGANVMCPGLTSAGAKLPEENLEKDTIVTIYAEGKESALAIGKLTMSTDEIKAKNKGVGIELLHYLGDGLWHFDASV</sequence>
<dbReference type="FunFam" id="3.10.400.20:FF:000001">
    <property type="entry name" value="Malignant T-cell-amplified sequence 1"/>
    <property type="match status" value="1"/>
</dbReference>
<dbReference type="PANTHER" id="PTHR14025">
    <property type="entry name" value="FANCONI ANEMIA GROUP M FANCM FAMILY MEMBER"/>
    <property type="match status" value="1"/>
</dbReference>
<feature type="domain" description="Helicase ATP-binding" evidence="15">
    <location>
        <begin position="60"/>
        <end position="227"/>
    </location>
</feature>
<protein>
    <recommendedName>
        <fullName evidence="13">ATP-dependent DNA helicase</fullName>
        <ecNumber evidence="13">3.6.4.12</ecNumber>
    </recommendedName>
</protein>
<dbReference type="InterPro" id="IPR001650">
    <property type="entry name" value="Helicase_C-like"/>
</dbReference>
<feature type="compositionally biased region" description="Low complexity" evidence="14">
    <location>
        <begin position="482"/>
        <end position="496"/>
    </location>
</feature>
<dbReference type="InterPro" id="IPR002478">
    <property type="entry name" value="PUA"/>
</dbReference>
<proteinExistence type="inferred from homology"/>
<dbReference type="GO" id="GO:0009378">
    <property type="term" value="F:four-way junction helicase activity"/>
    <property type="evidence" value="ECO:0007669"/>
    <property type="project" value="TreeGrafter"/>
</dbReference>
<comment type="subcellular location">
    <subcellularLocation>
        <location evidence="2">Cytoplasm</location>
    </subcellularLocation>
    <subcellularLocation>
        <location evidence="1 13">Nucleus</location>
    </subcellularLocation>
</comment>
<accession>A0A8F2W2C0</accession>
<dbReference type="Pfam" id="PF01472">
    <property type="entry name" value="PUA"/>
    <property type="match status" value="1"/>
</dbReference>
<keyword evidence="4" id="KW-0963">Cytoplasm</keyword>
<keyword evidence="6" id="KW-0378">Hydrolase</keyword>
<dbReference type="FunFam" id="3.40.50.300:FF:000861">
    <property type="entry name" value="Fanconi anemia, complementation group M"/>
    <property type="match status" value="1"/>
</dbReference>
<dbReference type="Pfam" id="PF17832">
    <property type="entry name" value="Pre-PUA"/>
    <property type="match status" value="1"/>
</dbReference>
<evidence type="ECO:0000259" key="15">
    <source>
        <dbReference type="PROSITE" id="PS51192"/>
    </source>
</evidence>
<evidence type="ECO:0000259" key="16">
    <source>
        <dbReference type="PROSITE" id="PS51194"/>
    </source>
</evidence>
<dbReference type="GO" id="GO:0005524">
    <property type="term" value="F:ATP binding"/>
    <property type="evidence" value="ECO:0007669"/>
    <property type="project" value="UniProtKB-UniRule"/>
</dbReference>
<evidence type="ECO:0000256" key="6">
    <source>
        <dbReference type="ARBA" id="ARBA00022801"/>
    </source>
</evidence>
<keyword evidence="9" id="KW-0539">Nucleus</keyword>
<comment type="function">
    <text evidence="11">Involved in translation.</text>
</comment>
<dbReference type="GO" id="GO:0036297">
    <property type="term" value="P:interstrand cross-link repair"/>
    <property type="evidence" value="ECO:0007669"/>
    <property type="project" value="UniProtKB-ARBA"/>
</dbReference>
<dbReference type="SUPFAM" id="SSF52540">
    <property type="entry name" value="P-loop containing nucleoside triphosphate hydrolases"/>
    <property type="match status" value="1"/>
</dbReference>
<dbReference type="InterPro" id="IPR015947">
    <property type="entry name" value="PUA-like_sf"/>
</dbReference>
<evidence type="ECO:0000256" key="12">
    <source>
        <dbReference type="ARBA" id="ARBA00061046"/>
    </source>
</evidence>
<dbReference type="GO" id="GO:0003723">
    <property type="term" value="F:RNA binding"/>
    <property type="evidence" value="ECO:0007669"/>
    <property type="project" value="InterPro"/>
</dbReference>
<dbReference type="PROSITE" id="PS50890">
    <property type="entry name" value="PUA"/>
    <property type="match status" value="1"/>
</dbReference>
<comment type="catalytic activity">
    <reaction evidence="10 13">
        <text>ATP + H2O = ADP + phosphate + H(+)</text>
        <dbReference type="Rhea" id="RHEA:13065"/>
        <dbReference type="ChEBI" id="CHEBI:15377"/>
        <dbReference type="ChEBI" id="CHEBI:15378"/>
        <dbReference type="ChEBI" id="CHEBI:30616"/>
        <dbReference type="ChEBI" id="CHEBI:43474"/>
        <dbReference type="ChEBI" id="CHEBI:456216"/>
        <dbReference type="EC" id="3.6.4.12"/>
    </reaction>
</comment>
<dbReference type="PROSITE" id="PS51194">
    <property type="entry name" value="HELICASE_CTER"/>
    <property type="match status" value="1"/>
</dbReference>
<dbReference type="GO" id="GO:0000400">
    <property type="term" value="F:four-way junction DNA binding"/>
    <property type="evidence" value="ECO:0007669"/>
    <property type="project" value="TreeGrafter"/>
</dbReference>
<dbReference type="CDD" id="cd18033">
    <property type="entry name" value="DEXDc_FANCM"/>
    <property type="match status" value="1"/>
</dbReference>
<dbReference type="Gene3D" id="3.10.400.20">
    <property type="match status" value="1"/>
</dbReference>
<gene>
    <name evidence="17" type="ORF">CA7LBN_002451</name>
</gene>
<dbReference type="PROSITE" id="PS51192">
    <property type="entry name" value="HELICASE_ATP_BIND_1"/>
    <property type="match status" value="1"/>
</dbReference>
<dbReference type="CDD" id="cd12091">
    <property type="entry name" value="FANCM_ID"/>
    <property type="match status" value="1"/>
</dbReference>
<evidence type="ECO:0000256" key="8">
    <source>
        <dbReference type="ARBA" id="ARBA00022840"/>
    </source>
</evidence>
<feature type="region of interest" description="Disordered" evidence="14">
    <location>
        <begin position="459"/>
        <end position="507"/>
    </location>
</feature>
<dbReference type="GO" id="GO:0005737">
    <property type="term" value="C:cytoplasm"/>
    <property type="evidence" value="ECO:0007669"/>
    <property type="project" value="UniProtKB-SubCell"/>
</dbReference>
<comment type="similarity">
    <text evidence="3 13">Belongs to the DEAD box helicase family. DEAH subfamily. FANCM sub-subfamily.</text>
</comment>
<dbReference type="SMART" id="SM00487">
    <property type="entry name" value="DEXDc"/>
    <property type="match status" value="1"/>
</dbReference>
<dbReference type="SUPFAM" id="SSF88697">
    <property type="entry name" value="PUA domain-like"/>
    <property type="match status" value="1"/>
</dbReference>
<evidence type="ECO:0000256" key="7">
    <source>
        <dbReference type="ARBA" id="ARBA00022806"/>
    </source>
</evidence>
<dbReference type="EC" id="3.6.4.12" evidence="13"/>
<feature type="region of interest" description="Disordered" evidence="14">
    <location>
        <begin position="692"/>
        <end position="743"/>
    </location>
</feature>
<evidence type="ECO:0000313" key="17">
    <source>
        <dbReference type="EMBL" id="QWW23650.1"/>
    </source>
</evidence>
<dbReference type="AlphaFoldDB" id="A0A8F2W2C0"/>
<evidence type="ECO:0000256" key="9">
    <source>
        <dbReference type="ARBA" id="ARBA00023242"/>
    </source>
</evidence>
<evidence type="ECO:0000256" key="14">
    <source>
        <dbReference type="SAM" id="MobiDB-lite"/>
    </source>
</evidence>
<dbReference type="Pfam" id="PF04851">
    <property type="entry name" value="ResIII"/>
    <property type="match status" value="1"/>
</dbReference>
<comment type="function">
    <text evidence="13">ATP-dependent DNA helicase involved in DNA damage repair by homologous recombination and in genome maintenance. Capable of unwinding D-loops. Plays a role in limiting crossover recombinants during mitotic DNA double-strand break (DSB) repair. Component of a FANCM-MHF complex which promotes gene conversion at blocked replication forks, probably by reversal of the stalled fork.</text>
</comment>
<feature type="compositionally biased region" description="Polar residues" evidence="14">
    <location>
        <begin position="717"/>
        <end position="743"/>
    </location>
</feature>
<feature type="compositionally biased region" description="Polar residues" evidence="14">
    <location>
        <begin position="497"/>
        <end position="507"/>
    </location>
</feature>
<dbReference type="Proteomes" id="UP000825438">
    <property type="component" value="Chromosome II"/>
</dbReference>
<dbReference type="GO" id="GO:0045003">
    <property type="term" value="P:double-strand break repair via synthesis-dependent strand annealing"/>
    <property type="evidence" value="ECO:0007669"/>
    <property type="project" value="TreeGrafter"/>
</dbReference>
<evidence type="ECO:0000256" key="3">
    <source>
        <dbReference type="ARBA" id="ARBA00009889"/>
    </source>
</evidence>
<evidence type="ECO:0000256" key="11">
    <source>
        <dbReference type="ARBA" id="ARBA00060251"/>
    </source>
</evidence>
<dbReference type="InterPro" id="IPR014001">
    <property type="entry name" value="Helicase_ATP-bd"/>
</dbReference>
<name>A0A8F2W2C0_CANAR</name>
<organism evidence="17">
    <name type="scientific">Candidozyma auris</name>
    <name type="common">Yeast</name>
    <name type="synonym">Candida auris</name>
    <dbReference type="NCBI Taxonomy" id="498019"/>
    <lineage>
        <taxon>Eukaryota</taxon>
        <taxon>Fungi</taxon>
        <taxon>Dikarya</taxon>
        <taxon>Ascomycota</taxon>
        <taxon>Saccharomycotina</taxon>
        <taxon>Pichiomycetes</taxon>
        <taxon>Metschnikowiaceae</taxon>
        <taxon>Candidozyma</taxon>
    </lineage>
</organism>